<dbReference type="EMBL" id="CM046111">
    <property type="protein sequence ID" value="KAI8424753.1"/>
    <property type="molecule type" value="Genomic_DNA"/>
</dbReference>
<gene>
    <name evidence="1" type="ORF">MSG28_006701</name>
</gene>
<dbReference type="Proteomes" id="UP001064048">
    <property type="component" value="Chromosome 11"/>
</dbReference>
<evidence type="ECO:0000313" key="2">
    <source>
        <dbReference type="Proteomes" id="UP001064048"/>
    </source>
</evidence>
<accession>A0ACC0JL15</accession>
<protein>
    <submittedName>
        <fullName evidence="1">Uncharacterized protein</fullName>
    </submittedName>
</protein>
<name>A0ACC0JL15_CHOFU</name>
<organism evidence="1 2">
    <name type="scientific">Choristoneura fumiferana</name>
    <name type="common">Spruce budworm moth</name>
    <name type="synonym">Archips fumiferana</name>
    <dbReference type="NCBI Taxonomy" id="7141"/>
    <lineage>
        <taxon>Eukaryota</taxon>
        <taxon>Metazoa</taxon>
        <taxon>Ecdysozoa</taxon>
        <taxon>Arthropoda</taxon>
        <taxon>Hexapoda</taxon>
        <taxon>Insecta</taxon>
        <taxon>Pterygota</taxon>
        <taxon>Neoptera</taxon>
        <taxon>Endopterygota</taxon>
        <taxon>Lepidoptera</taxon>
        <taxon>Glossata</taxon>
        <taxon>Ditrysia</taxon>
        <taxon>Tortricoidea</taxon>
        <taxon>Tortricidae</taxon>
        <taxon>Tortricinae</taxon>
        <taxon>Choristoneura</taxon>
    </lineage>
</organism>
<keyword evidence="2" id="KW-1185">Reference proteome</keyword>
<sequence length="383" mass="41989">MHRESYGQPVDASASCRSLWRSKGEAFVQGERLLADDDDPRTSLEATLPKQQKKIFHTYEYCCKTCLFIQIDHGTGEVIMKSKTRTMSEVSDRSDDKPSFPALPKKTGKKQNSKEQKKDTKQEEKKEPTIKRGQRSKLKKIKEKYKDQDEEDRALMMDLLQSANTKDTKKSQKKALAKAKPGKAARGPKIPMPAPQILEAEDDDAEPEPDAEPEALVSLAGDLPAAGDVPEKPPSNNPEQNIRTSSVAGARRSPVAGGGWSESPVPYASETAAEQQAGAGAGADAEALAQLTGCPFAEDELLFAVPVVAPYSALHNYKYKVKLTPGNSKRGKAAKTAVQVFIRDKTCSPREKDLLKAVKEENVARNFPGKVKLSAPQLHKHKK</sequence>
<evidence type="ECO:0000313" key="1">
    <source>
        <dbReference type="EMBL" id="KAI8424753.1"/>
    </source>
</evidence>
<reference evidence="1 2" key="1">
    <citation type="journal article" date="2022" name="Genome Biol. Evol.">
        <title>The Spruce Budworm Genome: Reconstructing the Evolutionary History of Antifreeze Proteins.</title>
        <authorList>
            <person name="Beliveau C."/>
            <person name="Gagne P."/>
            <person name="Picq S."/>
            <person name="Vernygora O."/>
            <person name="Keeling C.I."/>
            <person name="Pinkney K."/>
            <person name="Doucet D."/>
            <person name="Wen F."/>
            <person name="Johnston J.S."/>
            <person name="Maaroufi H."/>
            <person name="Boyle B."/>
            <person name="Laroche J."/>
            <person name="Dewar K."/>
            <person name="Juretic N."/>
            <person name="Blackburn G."/>
            <person name="Nisole A."/>
            <person name="Brunet B."/>
            <person name="Brandao M."/>
            <person name="Lumley L."/>
            <person name="Duan J."/>
            <person name="Quan G."/>
            <person name="Lucarotti C.J."/>
            <person name="Roe A.D."/>
            <person name="Sperling F.A.H."/>
            <person name="Levesque R.C."/>
            <person name="Cusson M."/>
        </authorList>
    </citation>
    <scope>NUCLEOTIDE SEQUENCE [LARGE SCALE GENOMIC DNA]</scope>
    <source>
        <strain evidence="1">Glfc:IPQL:Cfum</strain>
    </source>
</reference>
<comment type="caution">
    <text evidence="1">The sequence shown here is derived from an EMBL/GenBank/DDBJ whole genome shotgun (WGS) entry which is preliminary data.</text>
</comment>
<proteinExistence type="predicted"/>